<dbReference type="Proteomes" id="UP001490365">
    <property type="component" value="Unassembled WGS sequence"/>
</dbReference>
<evidence type="ECO:0000256" key="1">
    <source>
        <dbReference type="SAM" id="MobiDB-lite"/>
    </source>
</evidence>
<dbReference type="EMBL" id="JBEOZM010000004">
    <property type="protein sequence ID" value="MER6267935.1"/>
    <property type="molecule type" value="Genomic_DNA"/>
</dbReference>
<evidence type="ECO:0000313" key="3">
    <source>
        <dbReference type="Proteomes" id="UP001490365"/>
    </source>
</evidence>
<accession>A0ABV1TDG8</accession>
<comment type="caution">
    <text evidence="2">The sequence shown here is derived from an EMBL/GenBank/DDBJ whole genome shotgun (WGS) entry which is preliminary data.</text>
</comment>
<dbReference type="RefSeq" id="WP_351956581.1">
    <property type="nucleotide sequence ID" value="NZ_JBEOZM010000004.1"/>
</dbReference>
<proteinExistence type="predicted"/>
<sequence length="137" mass="13826">MEFTGTECEDAGGPASLPPGPAVAGAASPGWYEGQRNATNRSPFGFHDELTSSETSDWELVRTRRPKRPHCAAVPPASACAESTAPSPVAVHPYGVIPVVRVGVAGEGGRGPGRPDGGARGGAVSEGAAMHPTLSPS</sequence>
<feature type="compositionally biased region" description="Gly residues" evidence="1">
    <location>
        <begin position="106"/>
        <end position="121"/>
    </location>
</feature>
<feature type="region of interest" description="Disordered" evidence="1">
    <location>
        <begin position="106"/>
        <end position="137"/>
    </location>
</feature>
<feature type="region of interest" description="Disordered" evidence="1">
    <location>
        <begin position="1"/>
        <end position="50"/>
    </location>
</feature>
<evidence type="ECO:0000313" key="2">
    <source>
        <dbReference type="EMBL" id="MER6267935.1"/>
    </source>
</evidence>
<name>A0ABV1TDG8_9ACTN</name>
<gene>
    <name evidence="2" type="ORF">ABT211_11610</name>
</gene>
<reference evidence="2 3" key="1">
    <citation type="submission" date="2024-06" db="EMBL/GenBank/DDBJ databases">
        <title>The Natural Products Discovery Center: Release of the First 8490 Sequenced Strains for Exploring Actinobacteria Biosynthetic Diversity.</title>
        <authorList>
            <person name="Kalkreuter E."/>
            <person name="Kautsar S.A."/>
            <person name="Yang D."/>
            <person name="Bader C.D."/>
            <person name="Teijaro C.N."/>
            <person name="Fluegel L."/>
            <person name="Davis C.M."/>
            <person name="Simpson J.R."/>
            <person name="Lauterbach L."/>
            <person name="Steele A.D."/>
            <person name="Gui C."/>
            <person name="Meng S."/>
            <person name="Li G."/>
            <person name="Viehrig K."/>
            <person name="Ye F."/>
            <person name="Su P."/>
            <person name="Kiefer A.F."/>
            <person name="Nichols A."/>
            <person name="Cepeda A.J."/>
            <person name="Yan W."/>
            <person name="Fan B."/>
            <person name="Jiang Y."/>
            <person name="Adhikari A."/>
            <person name="Zheng C.-J."/>
            <person name="Schuster L."/>
            <person name="Cowan T.M."/>
            <person name="Smanski M.J."/>
            <person name="Chevrette M.G."/>
            <person name="De Carvalho L.P.S."/>
            <person name="Shen B."/>
        </authorList>
    </citation>
    <scope>NUCLEOTIDE SEQUENCE [LARGE SCALE GENOMIC DNA]</scope>
    <source>
        <strain evidence="2 3">NPDC001694</strain>
    </source>
</reference>
<protein>
    <submittedName>
        <fullName evidence="2">Uncharacterized protein</fullName>
    </submittedName>
</protein>
<keyword evidence="3" id="KW-1185">Reference proteome</keyword>
<organism evidence="2 3">
    <name type="scientific">Streptomyces sp. 900105755</name>
    <dbReference type="NCBI Taxonomy" id="3154389"/>
    <lineage>
        <taxon>Bacteria</taxon>
        <taxon>Bacillati</taxon>
        <taxon>Actinomycetota</taxon>
        <taxon>Actinomycetes</taxon>
        <taxon>Kitasatosporales</taxon>
        <taxon>Streptomycetaceae</taxon>
        <taxon>Streptomyces</taxon>
    </lineage>
</organism>